<dbReference type="InterPro" id="IPR022893">
    <property type="entry name" value="Shikimate_DH_fam"/>
</dbReference>
<dbReference type="SUPFAM" id="SSF53223">
    <property type="entry name" value="Aminoacid dehydrogenase-like, N-terminal domain"/>
    <property type="match status" value="1"/>
</dbReference>
<dbReference type="EMBL" id="NRGR01000025">
    <property type="protein sequence ID" value="PCC38206.1"/>
    <property type="molecule type" value="Genomic_DNA"/>
</dbReference>
<proteinExistence type="predicted"/>
<protein>
    <submittedName>
        <fullName evidence="4">Shikimate dehydrogenase</fullName>
    </submittedName>
</protein>
<dbReference type="Proteomes" id="UP000218598">
    <property type="component" value="Unassembled WGS sequence"/>
</dbReference>
<dbReference type="Gene3D" id="3.40.50.720">
    <property type="entry name" value="NAD(P)-binding Rossmann-like Domain"/>
    <property type="match status" value="1"/>
</dbReference>
<dbReference type="InterPro" id="IPR046346">
    <property type="entry name" value="Aminoacid_DH-like_N_sf"/>
</dbReference>
<dbReference type="GO" id="GO:0005829">
    <property type="term" value="C:cytosol"/>
    <property type="evidence" value="ECO:0007669"/>
    <property type="project" value="TreeGrafter"/>
</dbReference>
<accession>A0A2A3YFT3</accession>
<evidence type="ECO:0000256" key="2">
    <source>
        <dbReference type="ARBA" id="ARBA00023141"/>
    </source>
</evidence>
<evidence type="ECO:0000256" key="1">
    <source>
        <dbReference type="ARBA" id="ARBA00004871"/>
    </source>
</evidence>
<gene>
    <name evidence="4" type="ORF">CIK66_15565</name>
</gene>
<dbReference type="GO" id="GO:0009073">
    <property type="term" value="P:aromatic amino acid family biosynthetic process"/>
    <property type="evidence" value="ECO:0007669"/>
    <property type="project" value="UniProtKB-KW"/>
</dbReference>
<dbReference type="GO" id="GO:0050661">
    <property type="term" value="F:NADP binding"/>
    <property type="evidence" value="ECO:0007669"/>
    <property type="project" value="TreeGrafter"/>
</dbReference>
<comment type="pathway">
    <text evidence="1">Metabolic intermediate biosynthesis; chorismate biosynthesis; chorismate from D-erythrose 4-phosphate and phosphoenolpyruvate: step 4/7.</text>
</comment>
<feature type="domain" description="Shikimate dehydrogenase substrate binding N-terminal" evidence="3">
    <location>
        <begin position="14"/>
        <end position="100"/>
    </location>
</feature>
<dbReference type="PANTHER" id="PTHR21089">
    <property type="entry name" value="SHIKIMATE DEHYDROGENASE"/>
    <property type="match status" value="1"/>
</dbReference>
<organism evidence="4 5">
    <name type="scientific">Brachybacterium alimentarium</name>
    <dbReference type="NCBI Taxonomy" id="47845"/>
    <lineage>
        <taxon>Bacteria</taxon>
        <taxon>Bacillati</taxon>
        <taxon>Actinomycetota</taxon>
        <taxon>Actinomycetes</taxon>
        <taxon>Micrococcales</taxon>
        <taxon>Dermabacteraceae</taxon>
        <taxon>Brachybacterium</taxon>
    </lineage>
</organism>
<evidence type="ECO:0000313" key="5">
    <source>
        <dbReference type="Proteomes" id="UP000218598"/>
    </source>
</evidence>
<dbReference type="SUPFAM" id="SSF51735">
    <property type="entry name" value="NAD(P)-binding Rossmann-fold domains"/>
    <property type="match status" value="1"/>
</dbReference>
<dbReference type="GO" id="GO:0009423">
    <property type="term" value="P:chorismate biosynthetic process"/>
    <property type="evidence" value="ECO:0007669"/>
    <property type="project" value="TreeGrafter"/>
</dbReference>
<dbReference type="AlphaFoldDB" id="A0A2A3YFT3"/>
<dbReference type="InterPro" id="IPR036291">
    <property type="entry name" value="NAD(P)-bd_dom_sf"/>
</dbReference>
<dbReference type="PANTHER" id="PTHR21089:SF1">
    <property type="entry name" value="BIFUNCTIONAL 3-DEHYDROQUINATE DEHYDRATASE_SHIKIMATE DEHYDROGENASE, CHLOROPLASTIC"/>
    <property type="match status" value="1"/>
</dbReference>
<keyword evidence="2" id="KW-0057">Aromatic amino acid biosynthesis</keyword>
<dbReference type="GO" id="GO:0004764">
    <property type="term" value="F:shikimate 3-dehydrogenase (NADP+) activity"/>
    <property type="evidence" value="ECO:0007669"/>
    <property type="project" value="InterPro"/>
</dbReference>
<evidence type="ECO:0000313" key="4">
    <source>
        <dbReference type="EMBL" id="PCC38206.1"/>
    </source>
</evidence>
<evidence type="ECO:0000259" key="3">
    <source>
        <dbReference type="Pfam" id="PF08501"/>
    </source>
</evidence>
<dbReference type="OrthoDB" id="9776868at2"/>
<keyword evidence="2" id="KW-0028">Amino-acid biosynthesis</keyword>
<dbReference type="InterPro" id="IPR013708">
    <property type="entry name" value="Shikimate_DH-bd_N"/>
</dbReference>
<dbReference type="Pfam" id="PF08501">
    <property type="entry name" value="Shikimate_dh_N"/>
    <property type="match status" value="1"/>
</dbReference>
<reference evidence="4 5" key="1">
    <citation type="journal article" date="2017" name="Elife">
        <title>Extensive horizontal gene transfer in cheese-associated bacteria.</title>
        <authorList>
            <person name="Bonham K.S."/>
            <person name="Wolfe B.E."/>
            <person name="Dutton R.J."/>
        </authorList>
    </citation>
    <scope>NUCLEOTIDE SEQUENCE [LARGE SCALE GENOMIC DNA]</scope>
    <source>
        <strain evidence="4 5">341_9</strain>
    </source>
</reference>
<keyword evidence="5" id="KW-1185">Reference proteome</keyword>
<sequence>MDDATAGAGRRFAVLGSPVEHSLSPVLHRTAYRELGLAGPDGPAYERHDVPAGCLAEFLTEGGGRSLTGASVTMPGKPEAFALATEVDDTSRMLGISNTLVRRPDGSWRAENHDVHGIVAALRDHGATAATTGGVLGSGATALSAVAALLDLGVTDIRLSARSPHKLEPLQALAARSGATVLQVPWEASHELLEAQIVISALAVAGARAVAGTWGGRSELAVPEQFLDVLYDPWPAPLMEVVMERGGEVVDGLEMLTHQADMQIRSMLGVPAAPVAEMLAAARGELATRACDGSDHHCHFR</sequence>
<dbReference type="NCBIfam" id="NF001311">
    <property type="entry name" value="PRK00258.1-3"/>
    <property type="match status" value="1"/>
</dbReference>
<name>A0A2A3YFT3_9MICO</name>
<comment type="caution">
    <text evidence="4">The sequence shown here is derived from an EMBL/GenBank/DDBJ whole genome shotgun (WGS) entry which is preliminary data.</text>
</comment>
<dbReference type="Gene3D" id="3.40.50.10860">
    <property type="entry name" value="Leucine Dehydrogenase, chain A, domain 1"/>
    <property type="match status" value="1"/>
</dbReference>
<dbReference type="GO" id="GO:0019632">
    <property type="term" value="P:shikimate metabolic process"/>
    <property type="evidence" value="ECO:0007669"/>
    <property type="project" value="TreeGrafter"/>
</dbReference>